<dbReference type="VEuPathDB" id="FungiDB:TAPDE_003728"/>
<dbReference type="InterPro" id="IPR050307">
    <property type="entry name" value="Sterol_Desaturase_Related"/>
</dbReference>
<proteinExistence type="predicted"/>
<feature type="transmembrane region" description="Helical" evidence="6">
    <location>
        <begin position="128"/>
        <end position="152"/>
    </location>
</feature>
<dbReference type="GO" id="GO:0008610">
    <property type="term" value="P:lipid biosynthetic process"/>
    <property type="evidence" value="ECO:0007669"/>
    <property type="project" value="InterPro"/>
</dbReference>
<accession>R4XC98</accession>
<dbReference type="GO" id="GO:0016491">
    <property type="term" value="F:oxidoreductase activity"/>
    <property type="evidence" value="ECO:0007669"/>
    <property type="project" value="InterPro"/>
</dbReference>
<evidence type="ECO:0000256" key="3">
    <source>
        <dbReference type="ARBA" id="ARBA00022989"/>
    </source>
</evidence>
<evidence type="ECO:0000256" key="5">
    <source>
        <dbReference type="SAM" id="MobiDB-lite"/>
    </source>
</evidence>
<evidence type="ECO:0000313" key="8">
    <source>
        <dbReference type="EMBL" id="CCG83497.1"/>
    </source>
</evidence>
<dbReference type="Proteomes" id="UP000013776">
    <property type="component" value="Unassembled WGS sequence"/>
</dbReference>
<dbReference type="AlphaFoldDB" id="R4XC98"/>
<dbReference type="GO" id="GO:0005506">
    <property type="term" value="F:iron ion binding"/>
    <property type="evidence" value="ECO:0007669"/>
    <property type="project" value="InterPro"/>
</dbReference>
<keyword evidence="4 6" id="KW-0472">Membrane</keyword>
<evidence type="ECO:0000256" key="6">
    <source>
        <dbReference type="SAM" id="Phobius"/>
    </source>
</evidence>
<evidence type="ECO:0000256" key="4">
    <source>
        <dbReference type="ARBA" id="ARBA00023136"/>
    </source>
</evidence>
<name>R4XC98_TAPDE</name>
<sequence>MLNSTSMDTAYGIQWKPAPVLPFIEDTNLALLAPLIVYWVMSLLFHCIDQTEFLAERRIHTPLEMRSRNKVTLSKVVRDVIIQQAVQTGFGLFLQRFDAEVYHDPQITLDKVTAFVPFALSEKATRGVAFMLLPAIRFLIAILILDTWQYWWHRAMHTNKWLYRNFHSHHHRLYVPYAFGALYNHPIEGLLLDTIGAGLGYLVTGMTTKESIFFYAFSTAKTVDDHCGYLLPIDPLQIFFSNNARYHDIHHQSYGIKKNFSQPYFTFWDKLCGTYMDPMETPRALRLAKEANGKAKVNVSDDGKFNDVGINGTKGDKQGGGEKGELARRRVTIQDGDEDDGGSYNTSVFTKEEEKVIRKGGRVEM</sequence>
<evidence type="ECO:0000256" key="1">
    <source>
        <dbReference type="ARBA" id="ARBA00004370"/>
    </source>
</evidence>
<comment type="subcellular location">
    <subcellularLocation>
        <location evidence="1">Membrane</location>
    </subcellularLocation>
</comment>
<feature type="compositionally biased region" description="Basic and acidic residues" evidence="5">
    <location>
        <begin position="314"/>
        <end position="328"/>
    </location>
</feature>
<dbReference type="Pfam" id="PF04116">
    <property type="entry name" value="FA_hydroxylase"/>
    <property type="match status" value="1"/>
</dbReference>
<evidence type="ECO:0000313" key="9">
    <source>
        <dbReference type="Proteomes" id="UP000013776"/>
    </source>
</evidence>
<dbReference type="PANTHER" id="PTHR11863">
    <property type="entry name" value="STEROL DESATURASE"/>
    <property type="match status" value="1"/>
</dbReference>
<dbReference type="STRING" id="1097556.R4XC98"/>
<dbReference type="OrthoDB" id="408954at2759"/>
<protein>
    <submittedName>
        <fullName evidence="8">Uncharacterized hydroxylase C887.15c</fullName>
    </submittedName>
</protein>
<feature type="domain" description="Fatty acid hydroxylase" evidence="7">
    <location>
        <begin position="138"/>
        <end position="274"/>
    </location>
</feature>
<dbReference type="InterPro" id="IPR006694">
    <property type="entry name" value="Fatty_acid_hydroxylase"/>
</dbReference>
<evidence type="ECO:0000256" key="2">
    <source>
        <dbReference type="ARBA" id="ARBA00022692"/>
    </source>
</evidence>
<comment type="caution">
    <text evidence="8">The sequence shown here is derived from an EMBL/GenBank/DDBJ whole genome shotgun (WGS) entry which is preliminary data.</text>
</comment>
<dbReference type="EMBL" id="CAHR02000153">
    <property type="protein sequence ID" value="CCG83497.1"/>
    <property type="molecule type" value="Genomic_DNA"/>
</dbReference>
<keyword evidence="3 6" id="KW-1133">Transmembrane helix</keyword>
<gene>
    <name evidence="8" type="ORF">TAPDE_003728</name>
</gene>
<reference evidence="8 9" key="1">
    <citation type="journal article" date="2013" name="MBio">
        <title>Genome sequencing of the plant pathogen Taphrina deformans, the causal agent of peach leaf curl.</title>
        <authorList>
            <person name="Cisse O.H."/>
            <person name="Almeida J.M.G.C.F."/>
            <person name="Fonseca A."/>
            <person name="Kumar A.A."/>
            <person name="Salojaervi J."/>
            <person name="Overmyer K."/>
            <person name="Hauser P.M."/>
            <person name="Pagni M."/>
        </authorList>
    </citation>
    <scope>NUCLEOTIDE SEQUENCE [LARGE SCALE GENOMIC DNA]</scope>
    <source>
        <strain evidence="9">PYCC 5710 / ATCC 11124 / CBS 356.35 / IMI 108563 / JCM 9778 / NBRC 8474</strain>
    </source>
</reference>
<feature type="region of interest" description="Disordered" evidence="5">
    <location>
        <begin position="308"/>
        <end position="348"/>
    </location>
</feature>
<keyword evidence="9" id="KW-1185">Reference proteome</keyword>
<dbReference type="eggNOG" id="KOG0874">
    <property type="taxonomic scope" value="Eukaryota"/>
</dbReference>
<evidence type="ECO:0000259" key="7">
    <source>
        <dbReference type="Pfam" id="PF04116"/>
    </source>
</evidence>
<dbReference type="GO" id="GO:0016020">
    <property type="term" value="C:membrane"/>
    <property type="evidence" value="ECO:0007669"/>
    <property type="project" value="UniProtKB-SubCell"/>
</dbReference>
<feature type="transmembrane region" description="Helical" evidence="6">
    <location>
        <begin position="29"/>
        <end position="48"/>
    </location>
</feature>
<keyword evidence="2 6" id="KW-0812">Transmembrane</keyword>
<organism evidence="8 9">
    <name type="scientific">Taphrina deformans (strain PYCC 5710 / ATCC 11124 / CBS 356.35 / IMI 108563 / JCM 9778 / NBRC 8474)</name>
    <name type="common">Peach leaf curl fungus</name>
    <name type="synonym">Lalaria deformans</name>
    <dbReference type="NCBI Taxonomy" id="1097556"/>
    <lineage>
        <taxon>Eukaryota</taxon>
        <taxon>Fungi</taxon>
        <taxon>Dikarya</taxon>
        <taxon>Ascomycota</taxon>
        <taxon>Taphrinomycotina</taxon>
        <taxon>Taphrinomycetes</taxon>
        <taxon>Taphrinales</taxon>
        <taxon>Taphrinaceae</taxon>
        <taxon>Taphrina</taxon>
    </lineage>
</organism>